<feature type="compositionally biased region" description="Low complexity" evidence="1">
    <location>
        <begin position="154"/>
        <end position="166"/>
    </location>
</feature>
<dbReference type="Proteomes" id="UP000247498">
    <property type="component" value="Unassembled WGS sequence"/>
</dbReference>
<evidence type="ECO:0000313" key="2">
    <source>
        <dbReference type="EMBL" id="GBF87390.1"/>
    </source>
</evidence>
<evidence type="ECO:0000313" key="3">
    <source>
        <dbReference type="Proteomes" id="UP000247498"/>
    </source>
</evidence>
<evidence type="ECO:0000256" key="1">
    <source>
        <dbReference type="SAM" id="MobiDB-lite"/>
    </source>
</evidence>
<sequence>MMDASEGGSNSQDIPSRPCETPGRTRPQSAADGGGAEVWGFATWKHASEDGLLHWQQLPISADAGGSDAAPSTALRGAKTAAPPLLQAAAAAAAAVAGAPQEQPPLPVLAPLRTGRAAAAKGQIKGKAAAPASQSQPRTLPSCAGVVASACAGSPTPTSNQQTPQPRLGRCSRSEVDSPMHGARACDKRSPAGEDSGGEGDEDFAAFWRGVMGLADGGGAVNDDGCEASPAH</sequence>
<name>A0A2V0NPG2_9CHLO</name>
<feature type="compositionally biased region" description="Low complexity" evidence="1">
    <location>
        <begin position="120"/>
        <end position="132"/>
    </location>
</feature>
<feature type="region of interest" description="Disordered" evidence="1">
    <location>
        <begin position="1"/>
        <end position="36"/>
    </location>
</feature>
<keyword evidence="3" id="KW-1185">Reference proteome</keyword>
<comment type="caution">
    <text evidence="2">The sequence shown here is derived from an EMBL/GenBank/DDBJ whole genome shotgun (WGS) entry which is preliminary data.</text>
</comment>
<organism evidence="2 3">
    <name type="scientific">Raphidocelis subcapitata</name>
    <dbReference type="NCBI Taxonomy" id="307507"/>
    <lineage>
        <taxon>Eukaryota</taxon>
        <taxon>Viridiplantae</taxon>
        <taxon>Chlorophyta</taxon>
        <taxon>core chlorophytes</taxon>
        <taxon>Chlorophyceae</taxon>
        <taxon>CS clade</taxon>
        <taxon>Sphaeropleales</taxon>
        <taxon>Selenastraceae</taxon>
        <taxon>Raphidocelis</taxon>
    </lineage>
</organism>
<reference evidence="2 3" key="1">
    <citation type="journal article" date="2018" name="Sci. Rep.">
        <title>Raphidocelis subcapitata (=Pseudokirchneriella subcapitata) provides an insight into genome evolution and environmental adaptations in the Sphaeropleales.</title>
        <authorList>
            <person name="Suzuki S."/>
            <person name="Yamaguchi H."/>
            <person name="Nakajima N."/>
            <person name="Kawachi M."/>
        </authorList>
    </citation>
    <scope>NUCLEOTIDE SEQUENCE [LARGE SCALE GENOMIC DNA]</scope>
    <source>
        <strain evidence="2 3">NIES-35</strain>
    </source>
</reference>
<dbReference type="InParanoid" id="A0A2V0NPG2"/>
<feature type="compositionally biased region" description="Basic and acidic residues" evidence="1">
    <location>
        <begin position="172"/>
        <end position="192"/>
    </location>
</feature>
<feature type="region of interest" description="Disordered" evidence="1">
    <location>
        <begin position="120"/>
        <end position="204"/>
    </location>
</feature>
<dbReference type="EMBL" id="BDRX01000001">
    <property type="protein sequence ID" value="GBF87390.1"/>
    <property type="molecule type" value="Genomic_DNA"/>
</dbReference>
<proteinExistence type="predicted"/>
<dbReference type="AlphaFoldDB" id="A0A2V0NPG2"/>
<gene>
    <name evidence="2" type="ORF">Rsub_00101</name>
</gene>
<accession>A0A2V0NPG2</accession>
<protein>
    <submittedName>
        <fullName evidence="2">Uncharacterized protein</fullName>
    </submittedName>
</protein>